<protein>
    <submittedName>
        <fullName evidence="2">Uncharacterized protein</fullName>
    </submittedName>
</protein>
<gene>
    <name evidence="2" type="ORF">NTEN_LOCUS11111</name>
</gene>
<dbReference type="Proteomes" id="UP000479000">
    <property type="component" value="Unassembled WGS sequence"/>
</dbReference>
<dbReference type="AlphaFoldDB" id="A0A6H5GNL1"/>
<evidence type="ECO:0000313" key="2">
    <source>
        <dbReference type="EMBL" id="CAB0005634.1"/>
    </source>
</evidence>
<dbReference type="EMBL" id="CADCXU010016573">
    <property type="protein sequence ID" value="CAB0005634.1"/>
    <property type="molecule type" value="Genomic_DNA"/>
</dbReference>
<feature type="non-terminal residue" evidence="2">
    <location>
        <position position="104"/>
    </location>
</feature>
<sequence>MKFTETPKILERRKVIFQSRSSSTDRVLASGHALLKRLSLKAVDGKRDCEGERWSLLLHNEDRPLLFISNCRPPINPPLLQPSHLRHGSVATTNTITTSRARIT</sequence>
<evidence type="ECO:0000313" key="3">
    <source>
        <dbReference type="Proteomes" id="UP000479000"/>
    </source>
</evidence>
<feature type="region of interest" description="Disordered" evidence="1">
    <location>
        <begin position="82"/>
        <end position="104"/>
    </location>
</feature>
<name>A0A6H5GNL1_9HEMI</name>
<feature type="compositionally biased region" description="Polar residues" evidence="1">
    <location>
        <begin position="90"/>
        <end position="104"/>
    </location>
</feature>
<evidence type="ECO:0000256" key="1">
    <source>
        <dbReference type="SAM" id="MobiDB-lite"/>
    </source>
</evidence>
<proteinExistence type="predicted"/>
<keyword evidence="3" id="KW-1185">Reference proteome</keyword>
<reference evidence="2 3" key="1">
    <citation type="submission" date="2020-02" db="EMBL/GenBank/DDBJ databases">
        <authorList>
            <person name="Ferguson B K."/>
        </authorList>
    </citation>
    <scope>NUCLEOTIDE SEQUENCE [LARGE SCALE GENOMIC DNA]</scope>
</reference>
<accession>A0A6H5GNL1</accession>
<organism evidence="2 3">
    <name type="scientific">Nesidiocoris tenuis</name>
    <dbReference type="NCBI Taxonomy" id="355587"/>
    <lineage>
        <taxon>Eukaryota</taxon>
        <taxon>Metazoa</taxon>
        <taxon>Ecdysozoa</taxon>
        <taxon>Arthropoda</taxon>
        <taxon>Hexapoda</taxon>
        <taxon>Insecta</taxon>
        <taxon>Pterygota</taxon>
        <taxon>Neoptera</taxon>
        <taxon>Paraneoptera</taxon>
        <taxon>Hemiptera</taxon>
        <taxon>Heteroptera</taxon>
        <taxon>Panheteroptera</taxon>
        <taxon>Cimicomorpha</taxon>
        <taxon>Miridae</taxon>
        <taxon>Dicyphina</taxon>
        <taxon>Nesidiocoris</taxon>
    </lineage>
</organism>